<dbReference type="Gene3D" id="1.10.8.640">
    <property type="entry name" value="Cytochrome C biogenesis protein"/>
    <property type="match status" value="1"/>
</dbReference>
<keyword evidence="2 7" id="KW-0349">Heme</keyword>
<keyword evidence="7" id="KW-0472">Membrane</keyword>
<dbReference type="GO" id="GO:0046872">
    <property type="term" value="F:metal ion binding"/>
    <property type="evidence" value="ECO:0007669"/>
    <property type="project" value="UniProtKB-KW"/>
</dbReference>
<evidence type="ECO:0000256" key="5">
    <source>
        <dbReference type="ARBA" id="ARBA00022748"/>
    </source>
</evidence>
<sequence>MKHLLARLMLVATFALPAYGVDVDEVPLDDPAKEAEARELMKEVRCLVCQNQSIEDSDADLARDLRVLIRERMAAGDDTDAVKVYLVERYGDWVLLKPPVAGRTLILWGSPLLILLLVAAGILMRRRAAPPPPLSADEEARLKALLEAAEANGKEPRG</sequence>
<dbReference type="GO" id="GO:0017004">
    <property type="term" value="P:cytochrome complex assembly"/>
    <property type="evidence" value="ECO:0007669"/>
    <property type="project" value="UniProtKB-KW"/>
</dbReference>
<keyword evidence="4 7" id="KW-0732">Signal</keyword>
<keyword evidence="7" id="KW-0812">Transmembrane</keyword>
<dbReference type="Pfam" id="PF03918">
    <property type="entry name" value="CcmH"/>
    <property type="match status" value="1"/>
</dbReference>
<dbReference type="InterPro" id="IPR005616">
    <property type="entry name" value="CcmH/CycL/Ccl2/NrfF_N"/>
</dbReference>
<dbReference type="RefSeq" id="WP_289504177.1">
    <property type="nucleotide sequence ID" value="NZ_CP116805.1"/>
</dbReference>
<evidence type="ECO:0000256" key="2">
    <source>
        <dbReference type="ARBA" id="ARBA00022617"/>
    </source>
</evidence>
<evidence type="ECO:0000313" key="9">
    <source>
        <dbReference type="EMBL" id="WCL54458.1"/>
    </source>
</evidence>
<keyword evidence="3 7" id="KW-0479">Metal-binding</keyword>
<evidence type="ECO:0000256" key="3">
    <source>
        <dbReference type="ARBA" id="ARBA00022723"/>
    </source>
</evidence>
<dbReference type="GO" id="GO:0005886">
    <property type="term" value="C:plasma membrane"/>
    <property type="evidence" value="ECO:0007669"/>
    <property type="project" value="TreeGrafter"/>
</dbReference>
<dbReference type="PANTHER" id="PTHR47870:SF1">
    <property type="entry name" value="CYTOCHROME C-TYPE BIOGENESIS PROTEIN CCMH"/>
    <property type="match status" value="1"/>
</dbReference>
<comment type="similarity">
    <text evidence="1 7">Belongs to the CcmH/CycL/Ccl2/NrfF family.</text>
</comment>
<dbReference type="InterPro" id="IPR051263">
    <property type="entry name" value="C-type_cytochrome_biogenesis"/>
</dbReference>
<dbReference type="KEGG" id="gso:PH603_01630"/>
<evidence type="ECO:0000256" key="1">
    <source>
        <dbReference type="ARBA" id="ARBA00010342"/>
    </source>
</evidence>
<feature type="transmembrane region" description="Helical" evidence="7">
    <location>
        <begin position="105"/>
        <end position="124"/>
    </location>
</feature>
<protein>
    <recommendedName>
        <fullName evidence="7">Cytochrome c-type biogenesis protein</fullName>
    </recommendedName>
</protein>
<organism evidence="9 10">
    <name type="scientific">Gimibacter soli</name>
    <dbReference type="NCBI Taxonomy" id="3024400"/>
    <lineage>
        <taxon>Bacteria</taxon>
        <taxon>Pseudomonadati</taxon>
        <taxon>Pseudomonadota</taxon>
        <taxon>Alphaproteobacteria</taxon>
        <taxon>Kordiimonadales</taxon>
        <taxon>Temperatibacteraceae</taxon>
        <taxon>Gimibacter</taxon>
    </lineage>
</organism>
<dbReference type="AlphaFoldDB" id="A0AAE9XNU1"/>
<accession>A0AAE9XNU1</accession>
<proteinExistence type="inferred from homology"/>
<dbReference type="PANTHER" id="PTHR47870">
    <property type="entry name" value="CYTOCHROME C-TYPE BIOGENESIS PROTEIN CCMH"/>
    <property type="match status" value="1"/>
</dbReference>
<evidence type="ECO:0000256" key="4">
    <source>
        <dbReference type="ARBA" id="ARBA00022729"/>
    </source>
</evidence>
<gene>
    <name evidence="9" type="ORF">PH603_01630</name>
</gene>
<evidence type="ECO:0000259" key="8">
    <source>
        <dbReference type="Pfam" id="PF03918"/>
    </source>
</evidence>
<evidence type="ECO:0000256" key="7">
    <source>
        <dbReference type="RuleBase" id="RU364112"/>
    </source>
</evidence>
<keyword evidence="5" id="KW-0201">Cytochrome c-type biogenesis</keyword>
<evidence type="ECO:0000256" key="6">
    <source>
        <dbReference type="ARBA" id="ARBA00023004"/>
    </source>
</evidence>
<keyword evidence="10" id="KW-1185">Reference proteome</keyword>
<feature type="chain" id="PRO_5041771275" description="Cytochrome c-type biogenesis protein" evidence="7">
    <location>
        <begin position="21"/>
        <end position="158"/>
    </location>
</feature>
<dbReference type="CDD" id="cd16378">
    <property type="entry name" value="CcmH_N"/>
    <property type="match status" value="1"/>
</dbReference>
<reference evidence="9" key="1">
    <citation type="submission" date="2023-01" db="EMBL/GenBank/DDBJ databases">
        <title>The genome sequence of Kordiimonadaceae bacterium 6D33.</title>
        <authorList>
            <person name="Liu Y."/>
        </authorList>
    </citation>
    <scope>NUCLEOTIDE SEQUENCE</scope>
    <source>
        <strain evidence="9">6D33</strain>
    </source>
</reference>
<keyword evidence="6 7" id="KW-0408">Iron</keyword>
<dbReference type="InterPro" id="IPR038297">
    <property type="entry name" value="CcmH/CycL/NrfF/Ccl2_sf"/>
</dbReference>
<feature type="domain" description="CcmH/CycL/Ccl2/NrfF N-terminal" evidence="8">
    <location>
        <begin position="9"/>
        <end position="146"/>
    </location>
</feature>
<comment type="function">
    <text evidence="7">Possible subunit of a heme lyase.</text>
</comment>
<dbReference type="Proteomes" id="UP001217500">
    <property type="component" value="Chromosome"/>
</dbReference>
<feature type="signal peptide" evidence="7">
    <location>
        <begin position="1"/>
        <end position="20"/>
    </location>
</feature>
<dbReference type="EMBL" id="CP116805">
    <property type="protein sequence ID" value="WCL54458.1"/>
    <property type="molecule type" value="Genomic_DNA"/>
</dbReference>
<keyword evidence="7" id="KW-1133">Transmembrane helix</keyword>
<name>A0AAE9XNU1_9PROT</name>
<evidence type="ECO:0000313" key="10">
    <source>
        <dbReference type="Proteomes" id="UP001217500"/>
    </source>
</evidence>